<dbReference type="InterPro" id="IPR005482">
    <property type="entry name" value="Biotin_COase_C"/>
</dbReference>
<dbReference type="EMBL" id="JATAAI010000018">
    <property type="protein sequence ID" value="KAK1739496.1"/>
    <property type="molecule type" value="Genomic_DNA"/>
</dbReference>
<sequence length="632" mass="69730">MRRALRENHIRGVKTNIPFLLNVMHHPDFKRGNFNLNFIENNPKLLEKRFTTASIAASDPDLESCGQKYDHIEGYLKYIANLAVNGHPTSLGADPALVKSVNNEDVSAPSIVEIESILTKSKKKMIGEALDAPQWRKILREHGPNALATAVRSHQNVLVTDTTWRDAHQSLLATRMRTADILKAAEATNVAFKVSDVFSIEMWGGATFDVSYNFLRECPWERLEKLREAAPDMLFQMLLRGANAVGYTVYPDNVVYEFCKQAYESGNDVFRVFDSLNYIENMQLGIGAAAASGGFVEAAICYTGNVTSNDPNNKYDLAYYLDYAQQLVDLGTNALAIKDMAGLLTPKATKMLVSELRAKFPDVPIHLHSHDTAGMALASMYAASEAGADIVDGAIDSMSGLSSQPCLGALVAALGDRNNINLDALQVLNEYWESVRHQYSPFEVQQLNAAIGSSVYKHEIPGGQYTNLLFQSKQLGLSGRFAEVKKAYQMANILLGDIPKVTPSSKVVGDLAQAFLNLKISPEELVDNASNLPLPQSVVEYFQGALGPPPGGFPEPFRTNVLKGRPLKDGRAMFEGRPGAELKSYDFTTAEANLKKAYGTRGSRKRKCSRMRCTPKSLKILWNLRRLTARDH</sequence>
<dbReference type="Pfam" id="PF00682">
    <property type="entry name" value="HMGL-like"/>
    <property type="match status" value="1"/>
</dbReference>
<dbReference type="SUPFAM" id="SSF51246">
    <property type="entry name" value="Rudiment single hybrid motif"/>
    <property type="match status" value="1"/>
</dbReference>
<dbReference type="PROSITE" id="PS50991">
    <property type="entry name" value="PYR_CT"/>
    <property type="match status" value="1"/>
</dbReference>
<name>A0AAD9D9T4_9STRA</name>
<dbReference type="InterPro" id="IPR011054">
    <property type="entry name" value="Rudment_hybrid_motif"/>
</dbReference>
<evidence type="ECO:0000256" key="3">
    <source>
        <dbReference type="ARBA" id="ARBA00022840"/>
    </source>
</evidence>
<accession>A0AAD9D9T4</accession>
<keyword evidence="1 6" id="KW-0436">Ligase</keyword>
<dbReference type="GO" id="GO:0004736">
    <property type="term" value="F:pyruvate carboxylase activity"/>
    <property type="evidence" value="ECO:0007669"/>
    <property type="project" value="UniProtKB-EC"/>
</dbReference>
<dbReference type="SUPFAM" id="SSF89000">
    <property type="entry name" value="post-HMGL domain-like"/>
    <property type="match status" value="1"/>
</dbReference>
<keyword evidence="6" id="KW-0670">Pyruvate</keyword>
<evidence type="ECO:0000256" key="1">
    <source>
        <dbReference type="ARBA" id="ARBA00022598"/>
    </source>
</evidence>
<protein>
    <submittedName>
        <fullName evidence="6">Pyruvate carboxylase</fullName>
        <ecNumber evidence="6">6.4.1.1</ecNumber>
    </submittedName>
</protein>
<dbReference type="InterPro" id="IPR011764">
    <property type="entry name" value="Biotin_carboxylation_dom"/>
</dbReference>
<dbReference type="AlphaFoldDB" id="A0AAD9D9T4"/>
<dbReference type="EC" id="6.4.1.1" evidence="6"/>
<organism evidence="6 7">
    <name type="scientific">Skeletonema marinoi</name>
    <dbReference type="NCBI Taxonomy" id="267567"/>
    <lineage>
        <taxon>Eukaryota</taxon>
        <taxon>Sar</taxon>
        <taxon>Stramenopiles</taxon>
        <taxon>Ochrophyta</taxon>
        <taxon>Bacillariophyta</taxon>
        <taxon>Coscinodiscophyceae</taxon>
        <taxon>Thalassiosirophycidae</taxon>
        <taxon>Thalassiosirales</taxon>
        <taxon>Skeletonemataceae</taxon>
        <taxon>Skeletonema</taxon>
        <taxon>Skeletonema marinoi-dohrnii complex</taxon>
    </lineage>
</organism>
<evidence type="ECO:0000313" key="7">
    <source>
        <dbReference type="Proteomes" id="UP001224775"/>
    </source>
</evidence>
<keyword evidence="3" id="KW-0067">ATP-binding</keyword>
<dbReference type="SUPFAM" id="SSF51569">
    <property type="entry name" value="Aldolase"/>
    <property type="match status" value="1"/>
</dbReference>
<evidence type="ECO:0000259" key="4">
    <source>
        <dbReference type="PROSITE" id="PS50979"/>
    </source>
</evidence>
<dbReference type="PANTHER" id="PTHR43778:SF2">
    <property type="entry name" value="PYRUVATE CARBOXYLASE, MITOCHONDRIAL"/>
    <property type="match status" value="1"/>
</dbReference>
<dbReference type="Pfam" id="PF02785">
    <property type="entry name" value="Biotin_carb_C"/>
    <property type="match status" value="1"/>
</dbReference>
<dbReference type="InterPro" id="IPR000891">
    <property type="entry name" value="PYR_CT"/>
</dbReference>
<reference evidence="6" key="1">
    <citation type="submission" date="2023-06" db="EMBL/GenBank/DDBJ databases">
        <title>Survivors Of The Sea: Transcriptome response of Skeletonema marinoi to long-term dormancy.</title>
        <authorList>
            <person name="Pinder M.I.M."/>
            <person name="Kourtchenko O."/>
            <person name="Robertson E.K."/>
            <person name="Larsson T."/>
            <person name="Maumus F."/>
            <person name="Osuna-Cruz C.M."/>
            <person name="Vancaester E."/>
            <person name="Stenow R."/>
            <person name="Vandepoele K."/>
            <person name="Ploug H."/>
            <person name="Bruchert V."/>
            <person name="Godhe A."/>
            <person name="Topel M."/>
        </authorList>
    </citation>
    <scope>NUCLEOTIDE SEQUENCE</scope>
    <source>
        <strain evidence="6">R05AC</strain>
    </source>
</reference>
<keyword evidence="7" id="KW-1185">Reference proteome</keyword>
<dbReference type="PANTHER" id="PTHR43778">
    <property type="entry name" value="PYRUVATE CARBOXYLASE"/>
    <property type="match status" value="1"/>
</dbReference>
<dbReference type="GO" id="GO:0005524">
    <property type="term" value="F:ATP binding"/>
    <property type="evidence" value="ECO:0007669"/>
    <property type="project" value="UniProtKB-KW"/>
</dbReference>
<dbReference type="CDD" id="cd07937">
    <property type="entry name" value="DRE_TIM_PC_TC_5S"/>
    <property type="match status" value="1"/>
</dbReference>
<feature type="domain" description="Biotin carboxylation" evidence="4">
    <location>
        <begin position="1"/>
        <end position="44"/>
    </location>
</feature>
<dbReference type="PROSITE" id="PS50979">
    <property type="entry name" value="BC"/>
    <property type="match status" value="1"/>
</dbReference>
<dbReference type="InterPro" id="IPR003379">
    <property type="entry name" value="Carboxylase_cons_dom"/>
</dbReference>
<evidence type="ECO:0000313" key="6">
    <source>
        <dbReference type="EMBL" id="KAK1739496.1"/>
    </source>
</evidence>
<dbReference type="Proteomes" id="UP001224775">
    <property type="component" value="Unassembled WGS sequence"/>
</dbReference>
<dbReference type="Gene3D" id="3.20.20.70">
    <property type="entry name" value="Aldolase class I"/>
    <property type="match status" value="1"/>
</dbReference>
<dbReference type="Gene3D" id="3.30.470.20">
    <property type="entry name" value="ATP-grasp fold, B domain"/>
    <property type="match status" value="1"/>
</dbReference>
<dbReference type="Pfam" id="PF02436">
    <property type="entry name" value="PYC_OADA"/>
    <property type="match status" value="1"/>
</dbReference>
<dbReference type="InterPro" id="IPR013785">
    <property type="entry name" value="Aldolase_TIM"/>
</dbReference>
<dbReference type="FunFam" id="3.20.20.70:FF:000033">
    <property type="entry name" value="Pyruvate carboxylase"/>
    <property type="match status" value="1"/>
</dbReference>
<dbReference type="InterPro" id="IPR055268">
    <property type="entry name" value="PCB-like"/>
</dbReference>
<proteinExistence type="predicted"/>
<gene>
    <name evidence="6" type="ORF">QTG54_010039</name>
</gene>
<evidence type="ECO:0000259" key="5">
    <source>
        <dbReference type="PROSITE" id="PS50991"/>
    </source>
</evidence>
<evidence type="ECO:0000256" key="2">
    <source>
        <dbReference type="ARBA" id="ARBA00022741"/>
    </source>
</evidence>
<dbReference type="GO" id="GO:0005737">
    <property type="term" value="C:cytoplasm"/>
    <property type="evidence" value="ECO:0007669"/>
    <property type="project" value="TreeGrafter"/>
</dbReference>
<feature type="domain" description="Pyruvate carboxyltransferase" evidence="5">
    <location>
        <begin position="157"/>
        <end position="428"/>
    </location>
</feature>
<comment type="caution">
    <text evidence="6">The sequence shown here is derived from an EMBL/GenBank/DDBJ whole genome shotgun (WGS) entry which is preliminary data.</text>
</comment>
<keyword evidence="2" id="KW-0547">Nucleotide-binding</keyword>
<dbReference type="GO" id="GO:0006094">
    <property type="term" value="P:gluconeogenesis"/>
    <property type="evidence" value="ECO:0007669"/>
    <property type="project" value="TreeGrafter"/>
</dbReference>